<dbReference type="STRING" id="205130.ENSMAMP00000007866"/>
<keyword evidence="5 8" id="KW-0472">Membrane</keyword>
<evidence type="ECO:0000256" key="2">
    <source>
        <dbReference type="ARBA" id="ARBA00022475"/>
    </source>
</evidence>
<comment type="subcellular location">
    <subcellularLocation>
        <location evidence="1">Cell membrane</location>
    </subcellularLocation>
</comment>
<accession>A0A3Q3LDP8</accession>
<dbReference type="GO" id="GO:0005886">
    <property type="term" value="C:plasma membrane"/>
    <property type="evidence" value="ECO:0007669"/>
    <property type="project" value="UniProtKB-SubCell"/>
</dbReference>
<evidence type="ECO:0000259" key="10">
    <source>
        <dbReference type="PROSITE" id="PS50835"/>
    </source>
</evidence>
<name>A0A3Q3LDP8_9TELE</name>
<dbReference type="PANTHER" id="PTHR19433">
    <property type="entry name" value="T-CELL RECEPTOR ALPHA CHAIN V REGION-RELATED"/>
    <property type="match status" value="1"/>
</dbReference>
<dbReference type="GeneID" id="113135818"/>
<evidence type="ECO:0000256" key="1">
    <source>
        <dbReference type="ARBA" id="ARBA00004236"/>
    </source>
</evidence>
<dbReference type="SMART" id="SM00406">
    <property type="entry name" value="IGv"/>
    <property type="match status" value="2"/>
</dbReference>
<dbReference type="Proteomes" id="UP000261640">
    <property type="component" value="Unplaced"/>
</dbReference>
<dbReference type="Ensembl" id="ENSMAMT00000008081.2">
    <property type="protein sequence ID" value="ENSMAMP00000007866.1"/>
    <property type="gene ID" value="ENSMAMG00000005362.2"/>
</dbReference>
<dbReference type="InterPro" id="IPR052051">
    <property type="entry name" value="TCR_complex_component"/>
</dbReference>
<dbReference type="InterPro" id="IPR013783">
    <property type="entry name" value="Ig-like_fold"/>
</dbReference>
<keyword evidence="4" id="KW-0391">Immunity</keyword>
<dbReference type="InParanoid" id="A0A3Q3LDP8"/>
<dbReference type="GO" id="GO:0002376">
    <property type="term" value="P:immune system process"/>
    <property type="evidence" value="ECO:0007669"/>
    <property type="project" value="UniProtKB-KW"/>
</dbReference>
<feature type="domain" description="Ig-like" evidence="10">
    <location>
        <begin position="41"/>
        <end position="120"/>
    </location>
</feature>
<evidence type="ECO:0000256" key="9">
    <source>
        <dbReference type="SAM" id="SignalP"/>
    </source>
</evidence>
<dbReference type="GeneTree" id="ENSGT01030000234530"/>
<sequence>MKLQAEIMVVCLLHISLLWTVCEAQHSDVSQPQSFQAVDLGDAVNITCYIHTTARTQVWYKLTSGRKLQLVASTDKLLNRVTFTDTFHHYVVQFDDFHNNLSISRATWEDTGTYYCGVMNYADIYFGSGTFLVIKGEKMISDSVVQQPDYKSVQPGDSVNLSCSVHTGHVAAEHTRVMWLKSSDHSAPTMIHYSKNTNTVCRTTGSEETTCVYSLHMRNLSSDDAGTYYCAVTLCGEILFGHGTRISNRDILPKSADLSPTVIALIVSNIFLGMGTLLFAWTLCKNKNNRTVPSADRSQPSILAAARSSDESPGGNQSGDTIIYTAVCPAPTSSSVTVGNSRETVVYSHVKYCQQKQLHSA</sequence>
<dbReference type="InterPro" id="IPR007110">
    <property type="entry name" value="Ig-like_dom"/>
</dbReference>
<evidence type="ECO:0000256" key="7">
    <source>
        <dbReference type="ARBA" id="ARBA00023180"/>
    </source>
</evidence>
<evidence type="ECO:0000313" key="11">
    <source>
        <dbReference type="Ensembl" id="ENSMAMP00000007866.1"/>
    </source>
</evidence>
<dbReference type="SMART" id="SM00409">
    <property type="entry name" value="IG"/>
    <property type="match status" value="2"/>
</dbReference>
<feature type="chain" id="PRO_5018770768" evidence="9">
    <location>
        <begin position="25"/>
        <end position="361"/>
    </location>
</feature>
<evidence type="ECO:0000256" key="4">
    <source>
        <dbReference type="ARBA" id="ARBA00022859"/>
    </source>
</evidence>
<reference evidence="11" key="1">
    <citation type="submission" date="2025-08" db="UniProtKB">
        <authorList>
            <consortium name="Ensembl"/>
        </authorList>
    </citation>
    <scope>IDENTIFICATION</scope>
</reference>
<feature type="signal peptide" evidence="9">
    <location>
        <begin position="1"/>
        <end position="24"/>
    </location>
</feature>
<dbReference type="CDD" id="cd00099">
    <property type="entry name" value="IgV"/>
    <property type="match status" value="2"/>
</dbReference>
<proteinExistence type="predicted"/>
<dbReference type="SUPFAM" id="SSF48726">
    <property type="entry name" value="Immunoglobulin"/>
    <property type="match status" value="2"/>
</dbReference>
<keyword evidence="12" id="KW-1185">Reference proteome</keyword>
<keyword evidence="2" id="KW-1003">Cell membrane</keyword>
<evidence type="ECO:0000256" key="5">
    <source>
        <dbReference type="ARBA" id="ARBA00023136"/>
    </source>
</evidence>
<keyword evidence="8" id="KW-1133">Transmembrane helix</keyword>
<feature type="domain" description="Ig-like" evidence="10">
    <location>
        <begin position="142"/>
        <end position="233"/>
    </location>
</feature>
<dbReference type="Pfam" id="PF07686">
    <property type="entry name" value="V-set"/>
    <property type="match status" value="2"/>
</dbReference>
<dbReference type="Gene3D" id="2.60.40.10">
    <property type="entry name" value="Immunoglobulins"/>
    <property type="match status" value="2"/>
</dbReference>
<dbReference type="GO" id="GO:0009617">
    <property type="term" value="P:response to bacterium"/>
    <property type="evidence" value="ECO:0007669"/>
    <property type="project" value="TreeGrafter"/>
</dbReference>
<evidence type="ECO:0000256" key="3">
    <source>
        <dbReference type="ARBA" id="ARBA00022729"/>
    </source>
</evidence>
<dbReference type="InterPro" id="IPR013106">
    <property type="entry name" value="Ig_V-set"/>
</dbReference>
<keyword evidence="7" id="KW-0325">Glycoprotein</keyword>
<reference evidence="11" key="2">
    <citation type="submission" date="2025-09" db="UniProtKB">
        <authorList>
            <consortium name="Ensembl"/>
        </authorList>
    </citation>
    <scope>IDENTIFICATION</scope>
</reference>
<keyword evidence="3 9" id="KW-0732">Signal</keyword>
<keyword evidence="6" id="KW-1015">Disulfide bond</keyword>
<organism evidence="11 12">
    <name type="scientific">Mastacembelus armatus</name>
    <name type="common">zig-zag eel</name>
    <dbReference type="NCBI Taxonomy" id="205130"/>
    <lineage>
        <taxon>Eukaryota</taxon>
        <taxon>Metazoa</taxon>
        <taxon>Chordata</taxon>
        <taxon>Craniata</taxon>
        <taxon>Vertebrata</taxon>
        <taxon>Euteleostomi</taxon>
        <taxon>Actinopterygii</taxon>
        <taxon>Neopterygii</taxon>
        <taxon>Teleostei</taxon>
        <taxon>Neoteleostei</taxon>
        <taxon>Acanthomorphata</taxon>
        <taxon>Anabantaria</taxon>
        <taxon>Synbranchiformes</taxon>
        <taxon>Mastacembelidae</taxon>
        <taxon>Mastacembelus</taxon>
    </lineage>
</organism>
<dbReference type="AlphaFoldDB" id="A0A3Q3LDP8"/>
<evidence type="ECO:0000256" key="6">
    <source>
        <dbReference type="ARBA" id="ARBA00023157"/>
    </source>
</evidence>
<feature type="transmembrane region" description="Helical" evidence="8">
    <location>
        <begin position="262"/>
        <end position="284"/>
    </location>
</feature>
<keyword evidence="8" id="KW-0812">Transmembrane</keyword>
<dbReference type="PROSITE" id="PS50835">
    <property type="entry name" value="IG_LIKE"/>
    <property type="match status" value="2"/>
</dbReference>
<dbReference type="InterPro" id="IPR036179">
    <property type="entry name" value="Ig-like_dom_sf"/>
</dbReference>
<dbReference type="OrthoDB" id="6370831at2759"/>
<dbReference type="InterPro" id="IPR003599">
    <property type="entry name" value="Ig_sub"/>
</dbReference>
<dbReference type="RefSeq" id="XP_026171897.1">
    <property type="nucleotide sequence ID" value="XM_026316112.1"/>
</dbReference>
<dbReference type="PANTHER" id="PTHR19433:SF133">
    <property type="entry name" value="IMMUNE-TYPE RECEPTOR 5 PRECURSOR-RELATED"/>
    <property type="match status" value="1"/>
</dbReference>
<evidence type="ECO:0000313" key="12">
    <source>
        <dbReference type="Proteomes" id="UP000261640"/>
    </source>
</evidence>
<evidence type="ECO:0000256" key="8">
    <source>
        <dbReference type="SAM" id="Phobius"/>
    </source>
</evidence>
<protein>
    <submittedName>
        <fullName evidence="11">T-cell surface glycoprotein CD8 beta-2 chain-like</fullName>
    </submittedName>
</protein>